<organism evidence="1 2">
    <name type="scientific">Pseudomonas putida</name>
    <name type="common">Arthrobacter siderocapsulatus</name>
    <dbReference type="NCBI Taxonomy" id="303"/>
    <lineage>
        <taxon>Bacteria</taxon>
        <taxon>Pseudomonadati</taxon>
        <taxon>Pseudomonadota</taxon>
        <taxon>Gammaproteobacteria</taxon>
        <taxon>Pseudomonadales</taxon>
        <taxon>Pseudomonadaceae</taxon>
        <taxon>Pseudomonas</taxon>
    </lineage>
</organism>
<dbReference type="Pfam" id="PF07119">
    <property type="entry name" value="DUF1375"/>
    <property type="match status" value="1"/>
</dbReference>
<dbReference type="RefSeq" id="WP_064303638.1">
    <property type="nucleotide sequence ID" value="NZ_LUCV01000029.1"/>
</dbReference>
<comment type="caution">
    <text evidence="1">The sequence shown here is derived from an EMBL/GenBank/DDBJ whole genome shotgun (WGS) entry which is preliminary data.</text>
</comment>
<evidence type="ECO:0000313" key="2">
    <source>
        <dbReference type="Proteomes" id="UP000077752"/>
    </source>
</evidence>
<dbReference type="EMBL" id="LUCV01000029">
    <property type="protein sequence ID" value="OAI88558.1"/>
    <property type="molecule type" value="Genomic_DNA"/>
</dbReference>
<dbReference type="AlphaFoldDB" id="A0A177SH62"/>
<evidence type="ECO:0000313" key="1">
    <source>
        <dbReference type="EMBL" id="OAI88558.1"/>
    </source>
</evidence>
<proteinExistence type="predicted"/>
<evidence type="ECO:0008006" key="3">
    <source>
        <dbReference type="Google" id="ProtNLM"/>
    </source>
</evidence>
<sequence length="111" mass="12166">MNFSKPFFILLALSLPGCGTFNTVVRGDQVTAKNLREWRTYCASLPRVYSGAVYNFCILNGEPNYSTDAPGSPAAIPFTMVDIALSGVLDTLALPYTIYRQSEDGNIELHP</sequence>
<gene>
    <name evidence="1" type="ORF">AYO28_22935</name>
</gene>
<reference evidence="1 2" key="1">
    <citation type="submission" date="2016-03" db="EMBL/GenBank/DDBJ databases">
        <title>Draft Genome Assembly of Pseudomonas putida strain CBF10-2.</title>
        <authorList>
            <person name="Iyer R.S."/>
            <person name="Damania A."/>
        </authorList>
    </citation>
    <scope>NUCLEOTIDE SEQUENCE [LARGE SCALE GENOMIC DNA]</scope>
    <source>
        <strain evidence="1 2">CBF10-2</strain>
    </source>
</reference>
<name>A0A177SH62_PSEPU</name>
<accession>A0A177SH62</accession>
<dbReference type="Proteomes" id="UP000077752">
    <property type="component" value="Unassembled WGS sequence"/>
</dbReference>
<protein>
    <recommendedName>
        <fullName evidence="3">YceK/YidQ family lipoprotein</fullName>
    </recommendedName>
</protein>
<dbReference type="InterPro" id="IPR010780">
    <property type="entry name" value="DUF1375"/>
</dbReference>